<sequence>MKLYLLFFLFLVIFVAANVALLDNLRRIWTVGYPLILLIINLDLLILFVFFFMFFRKLIRTYFQKEEKSLKKKVSNLLFLYVSLPVLFLNFATAVILIQSTKTFITSSLKAMAKDSESILYYLKQKEEKKLQSYRVFFEDAINRGETPEGYRSLFEDIQGISKVKTCQDREDTESYTLCVKDYALVIKKDRHLIELASRLSKYSKDLRDLAKSRDVINGVYVFFLVLATFLSLLASVWLGEMIARYISSPLERISRKAQSLASGDFSVSFSEVSPYEEMAVLSRSLEKMKEELKKLYQKLDNERQTLQELINSLPVAVIYFDQEGRKILSNRYFLKLFGENIDREDQLKNLSLEEHIRMEKLQLATGSIYIFYDVSPYILSERFKTWQYAVKRIAHEIKNPLTPITLSLERILRLLESGKVDVQKLKEIIGMMMEEIYRIKELVDRFREMSVEVKPQVEKLNIAEVIRDVARFYPNLEVEIEGTKEVYADKNLLRDFLFNLFNNSLEWGAKRVWIRISQDRMEYLDDGPGIEEGKEEVIFIPFHSENPKGMGIGLSVVKNIAQLHGWDVRAVPKKDGFQLLVEFKSR</sequence>
<dbReference type="SUPFAM" id="SSF47384">
    <property type="entry name" value="Homodimeric domain of signal transducing histidine kinase"/>
    <property type="match status" value="1"/>
</dbReference>
<dbReference type="SUPFAM" id="SSF158472">
    <property type="entry name" value="HAMP domain-like"/>
    <property type="match status" value="1"/>
</dbReference>
<dbReference type="InterPro" id="IPR004358">
    <property type="entry name" value="Sig_transdc_His_kin-like_C"/>
</dbReference>
<comment type="catalytic activity">
    <reaction evidence="1">
        <text>ATP + protein L-histidine = ADP + protein N-phospho-L-histidine.</text>
        <dbReference type="EC" id="2.7.13.3"/>
    </reaction>
</comment>
<dbReference type="CDD" id="cd06225">
    <property type="entry name" value="HAMP"/>
    <property type="match status" value="1"/>
</dbReference>
<proteinExistence type="predicted"/>
<dbReference type="InterPro" id="IPR036890">
    <property type="entry name" value="HATPase_C_sf"/>
</dbReference>
<evidence type="ECO:0000259" key="13">
    <source>
        <dbReference type="PROSITE" id="PS50885"/>
    </source>
</evidence>
<dbReference type="CDD" id="cd00082">
    <property type="entry name" value="HisKA"/>
    <property type="match status" value="1"/>
</dbReference>
<dbReference type="AlphaFoldDB" id="A0A1M6SLT6"/>
<dbReference type="Pfam" id="PF00672">
    <property type="entry name" value="HAMP"/>
    <property type="match status" value="1"/>
</dbReference>
<dbReference type="GO" id="GO:0000155">
    <property type="term" value="F:phosphorelay sensor kinase activity"/>
    <property type="evidence" value="ECO:0007669"/>
    <property type="project" value="InterPro"/>
</dbReference>
<dbReference type="Gene3D" id="1.10.8.500">
    <property type="entry name" value="HAMP domain in histidine kinase"/>
    <property type="match status" value="1"/>
</dbReference>
<evidence type="ECO:0000256" key="5">
    <source>
        <dbReference type="ARBA" id="ARBA00022679"/>
    </source>
</evidence>
<dbReference type="InterPro" id="IPR036097">
    <property type="entry name" value="HisK_dim/P_sf"/>
</dbReference>
<name>A0A1M6SLT6_9AQUI</name>
<dbReference type="Proteomes" id="UP000189810">
    <property type="component" value="Chromosome I"/>
</dbReference>
<dbReference type="InterPro" id="IPR005467">
    <property type="entry name" value="His_kinase_dom"/>
</dbReference>
<evidence type="ECO:0000256" key="9">
    <source>
        <dbReference type="ARBA" id="ARBA00023136"/>
    </source>
</evidence>
<keyword evidence="6 11" id="KW-0812">Transmembrane</keyword>
<reference evidence="14 15" key="1">
    <citation type="submission" date="2016-11" db="EMBL/GenBank/DDBJ databases">
        <authorList>
            <person name="Jaros S."/>
            <person name="Januszkiewicz K."/>
            <person name="Wedrychowicz H."/>
        </authorList>
    </citation>
    <scope>NUCLEOTIDE SEQUENCE [LARGE SCALE GENOMIC DNA]</scope>
    <source>
        <strain evidence="14 15">DSM 19557</strain>
    </source>
</reference>
<dbReference type="SUPFAM" id="SSF55785">
    <property type="entry name" value="PYP-like sensor domain (PAS domain)"/>
    <property type="match status" value="1"/>
</dbReference>
<organism evidence="14 15">
    <name type="scientific">Thermocrinis minervae</name>
    <dbReference type="NCBI Taxonomy" id="381751"/>
    <lineage>
        <taxon>Bacteria</taxon>
        <taxon>Pseudomonadati</taxon>
        <taxon>Aquificota</taxon>
        <taxon>Aquificia</taxon>
        <taxon>Aquificales</taxon>
        <taxon>Aquificaceae</taxon>
        <taxon>Thermocrinis</taxon>
    </lineage>
</organism>
<evidence type="ECO:0000259" key="12">
    <source>
        <dbReference type="PROSITE" id="PS50109"/>
    </source>
</evidence>
<keyword evidence="10" id="KW-0175">Coiled coil</keyword>
<dbReference type="SMART" id="SM00388">
    <property type="entry name" value="HisKA"/>
    <property type="match status" value="1"/>
</dbReference>
<dbReference type="InterPro" id="IPR035965">
    <property type="entry name" value="PAS-like_dom_sf"/>
</dbReference>
<gene>
    <name evidence="14" type="ORF">SAMN05444391_1073</name>
</gene>
<dbReference type="RefSeq" id="WP_079654185.1">
    <property type="nucleotide sequence ID" value="NZ_LT670846.1"/>
</dbReference>
<dbReference type="EC" id="2.7.13.3" evidence="3"/>
<dbReference type="STRING" id="381751.SAMN05444391_1073"/>
<accession>A0A1M6SLT6</accession>
<comment type="subcellular location">
    <subcellularLocation>
        <location evidence="2">Membrane</location>
        <topology evidence="2">Multi-pass membrane protein</topology>
    </subcellularLocation>
</comment>
<dbReference type="GO" id="GO:0016020">
    <property type="term" value="C:membrane"/>
    <property type="evidence" value="ECO:0007669"/>
    <property type="project" value="UniProtKB-SubCell"/>
</dbReference>
<dbReference type="OrthoDB" id="9815750at2"/>
<dbReference type="SUPFAM" id="SSF55874">
    <property type="entry name" value="ATPase domain of HSP90 chaperone/DNA topoisomerase II/histidine kinase"/>
    <property type="match status" value="1"/>
</dbReference>
<feature type="transmembrane region" description="Helical" evidence="11">
    <location>
        <begin position="76"/>
        <end position="98"/>
    </location>
</feature>
<dbReference type="PANTHER" id="PTHR45528:SF9">
    <property type="entry name" value="SENSOR HISTIDINE KINASE YBDK"/>
    <property type="match status" value="1"/>
</dbReference>
<dbReference type="Pfam" id="PF00512">
    <property type="entry name" value="HisKA"/>
    <property type="match status" value="1"/>
</dbReference>
<evidence type="ECO:0000256" key="4">
    <source>
        <dbReference type="ARBA" id="ARBA00022553"/>
    </source>
</evidence>
<dbReference type="Gene3D" id="3.30.450.20">
    <property type="entry name" value="PAS domain"/>
    <property type="match status" value="1"/>
</dbReference>
<keyword evidence="9 11" id="KW-0472">Membrane</keyword>
<feature type="transmembrane region" description="Helical" evidence="11">
    <location>
        <begin position="32"/>
        <end position="55"/>
    </location>
</feature>
<protein>
    <recommendedName>
        <fullName evidence="3">histidine kinase</fullName>
        <ecNumber evidence="3">2.7.13.3</ecNumber>
    </recommendedName>
</protein>
<dbReference type="InterPro" id="IPR003594">
    <property type="entry name" value="HATPase_dom"/>
</dbReference>
<evidence type="ECO:0000256" key="3">
    <source>
        <dbReference type="ARBA" id="ARBA00012438"/>
    </source>
</evidence>
<dbReference type="PRINTS" id="PR00344">
    <property type="entry name" value="BCTRLSENSOR"/>
</dbReference>
<evidence type="ECO:0000256" key="8">
    <source>
        <dbReference type="ARBA" id="ARBA00022989"/>
    </source>
</evidence>
<evidence type="ECO:0000256" key="6">
    <source>
        <dbReference type="ARBA" id="ARBA00022692"/>
    </source>
</evidence>
<dbReference type="Gene3D" id="3.30.565.10">
    <property type="entry name" value="Histidine kinase-like ATPase, C-terminal domain"/>
    <property type="match status" value="1"/>
</dbReference>
<feature type="domain" description="HAMP" evidence="13">
    <location>
        <begin position="245"/>
        <end position="298"/>
    </location>
</feature>
<feature type="transmembrane region" description="Helical" evidence="11">
    <location>
        <begin position="220"/>
        <end position="239"/>
    </location>
</feature>
<dbReference type="InterPro" id="IPR050398">
    <property type="entry name" value="HssS/ArlS-like"/>
</dbReference>
<keyword evidence="4" id="KW-0597">Phosphoprotein</keyword>
<dbReference type="EMBL" id="LT670846">
    <property type="protein sequence ID" value="SHK45600.1"/>
    <property type="molecule type" value="Genomic_DNA"/>
</dbReference>
<keyword evidence="7 14" id="KW-0418">Kinase</keyword>
<evidence type="ECO:0000256" key="2">
    <source>
        <dbReference type="ARBA" id="ARBA00004141"/>
    </source>
</evidence>
<feature type="domain" description="Histidine kinase" evidence="12">
    <location>
        <begin position="393"/>
        <end position="587"/>
    </location>
</feature>
<dbReference type="InterPro" id="IPR003661">
    <property type="entry name" value="HisK_dim/P_dom"/>
</dbReference>
<dbReference type="InterPro" id="IPR003660">
    <property type="entry name" value="HAMP_dom"/>
</dbReference>
<dbReference type="SMART" id="SM00387">
    <property type="entry name" value="HATPase_c"/>
    <property type="match status" value="1"/>
</dbReference>
<dbReference type="Pfam" id="PF02518">
    <property type="entry name" value="HATPase_c"/>
    <property type="match status" value="1"/>
</dbReference>
<evidence type="ECO:0000256" key="11">
    <source>
        <dbReference type="SAM" id="Phobius"/>
    </source>
</evidence>
<evidence type="ECO:0000256" key="1">
    <source>
        <dbReference type="ARBA" id="ARBA00000085"/>
    </source>
</evidence>
<dbReference type="PROSITE" id="PS50109">
    <property type="entry name" value="HIS_KIN"/>
    <property type="match status" value="1"/>
</dbReference>
<evidence type="ECO:0000256" key="7">
    <source>
        <dbReference type="ARBA" id="ARBA00022777"/>
    </source>
</evidence>
<evidence type="ECO:0000256" key="10">
    <source>
        <dbReference type="SAM" id="Coils"/>
    </source>
</evidence>
<keyword evidence="8 11" id="KW-1133">Transmembrane helix</keyword>
<keyword evidence="5" id="KW-0808">Transferase</keyword>
<dbReference type="PROSITE" id="PS50885">
    <property type="entry name" value="HAMP"/>
    <property type="match status" value="1"/>
</dbReference>
<evidence type="ECO:0000313" key="14">
    <source>
        <dbReference type="EMBL" id="SHK45600.1"/>
    </source>
</evidence>
<feature type="coiled-coil region" evidence="10">
    <location>
        <begin position="279"/>
        <end position="313"/>
    </location>
</feature>
<dbReference type="PANTHER" id="PTHR45528">
    <property type="entry name" value="SENSOR HISTIDINE KINASE CPXA"/>
    <property type="match status" value="1"/>
</dbReference>
<keyword evidence="15" id="KW-1185">Reference proteome</keyword>
<evidence type="ECO:0000313" key="15">
    <source>
        <dbReference type="Proteomes" id="UP000189810"/>
    </source>
</evidence>
<dbReference type="SMART" id="SM00304">
    <property type="entry name" value="HAMP"/>
    <property type="match status" value="1"/>
</dbReference>
<dbReference type="Gene3D" id="1.10.287.130">
    <property type="match status" value="1"/>
</dbReference>